<accession>A0A4C1VG33</accession>
<name>A0A4C1VG33_EUMVA</name>
<reference evidence="1 2" key="1">
    <citation type="journal article" date="2019" name="Commun. Biol.">
        <title>The bagworm genome reveals a unique fibroin gene that provides high tensile strength.</title>
        <authorList>
            <person name="Kono N."/>
            <person name="Nakamura H."/>
            <person name="Ohtoshi R."/>
            <person name="Tomita M."/>
            <person name="Numata K."/>
            <person name="Arakawa K."/>
        </authorList>
    </citation>
    <scope>NUCLEOTIDE SEQUENCE [LARGE SCALE GENOMIC DNA]</scope>
</reference>
<evidence type="ECO:0000313" key="1">
    <source>
        <dbReference type="EMBL" id="GBP37580.1"/>
    </source>
</evidence>
<dbReference type="AlphaFoldDB" id="A0A4C1VG33"/>
<dbReference type="Proteomes" id="UP000299102">
    <property type="component" value="Unassembled WGS sequence"/>
</dbReference>
<organism evidence="1 2">
    <name type="scientific">Eumeta variegata</name>
    <name type="common">Bagworm moth</name>
    <name type="synonym">Eumeta japonica</name>
    <dbReference type="NCBI Taxonomy" id="151549"/>
    <lineage>
        <taxon>Eukaryota</taxon>
        <taxon>Metazoa</taxon>
        <taxon>Ecdysozoa</taxon>
        <taxon>Arthropoda</taxon>
        <taxon>Hexapoda</taxon>
        <taxon>Insecta</taxon>
        <taxon>Pterygota</taxon>
        <taxon>Neoptera</taxon>
        <taxon>Endopterygota</taxon>
        <taxon>Lepidoptera</taxon>
        <taxon>Glossata</taxon>
        <taxon>Ditrysia</taxon>
        <taxon>Tineoidea</taxon>
        <taxon>Psychidae</taxon>
        <taxon>Oiketicinae</taxon>
        <taxon>Eumeta</taxon>
    </lineage>
</organism>
<comment type="caution">
    <text evidence="1">The sequence shown here is derived from an EMBL/GenBank/DDBJ whole genome shotgun (WGS) entry which is preliminary data.</text>
</comment>
<proteinExistence type="predicted"/>
<gene>
    <name evidence="1" type="ORF">EVAR_34616_1</name>
</gene>
<sequence>MQKKKLLGLTRNWRLYIKPWMQNKPSAYLQRDGGKLMLLDATAPSISGSKIWSETIHTLIVSSKRENSTAEQVIAKLYGAEDAKEMCVAVDPLRKARNQKVVEISAEESTNHVSLQFIQSNLQRHKLAISELPVKAERKENAQRIFEDMVSVLQESAPVYDGQKWTPYFNKDESCEDDLAQGVL</sequence>
<protein>
    <submittedName>
        <fullName evidence="1">Uncharacterized protein</fullName>
    </submittedName>
</protein>
<dbReference type="OrthoDB" id="10022108at2759"/>
<evidence type="ECO:0000313" key="2">
    <source>
        <dbReference type="Proteomes" id="UP000299102"/>
    </source>
</evidence>
<keyword evidence="2" id="KW-1185">Reference proteome</keyword>
<dbReference type="EMBL" id="BGZK01000336">
    <property type="protein sequence ID" value="GBP37580.1"/>
    <property type="molecule type" value="Genomic_DNA"/>
</dbReference>